<dbReference type="InterPro" id="IPR035940">
    <property type="entry name" value="CAP_sf"/>
</dbReference>
<dbReference type="CDD" id="cd05379">
    <property type="entry name" value="CAP_bacterial"/>
    <property type="match status" value="1"/>
</dbReference>
<proteinExistence type="predicted"/>
<dbReference type="EMBL" id="JACIBX010000008">
    <property type="protein sequence ID" value="MBB3712725.1"/>
    <property type="molecule type" value="Genomic_DNA"/>
</dbReference>
<feature type="region of interest" description="Disordered" evidence="1">
    <location>
        <begin position="149"/>
        <end position="205"/>
    </location>
</feature>
<evidence type="ECO:0000256" key="1">
    <source>
        <dbReference type="SAM" id="MobiDB-lite"/>
    </source>
</evidence>
<name>A0ABR6HQ96_9RHOB</name>
<dbReference type="PANTHER" id="PTHR31157">
    <property type="entry name" value="SCP DOMAIN-CONTAINING PROTEIN"/>
    <property type="match status" value="1"/>
</dbReference>
<sequence length="349" mass="38469">MSIANDLERQMLDLINEERAARGLNPLKLELNLNQSSEDHSSWMLQTGTFSHTGVGGSSSRDRMADADFDFSGRWTSAENIAWQSQRGAPGLSDDVVDLHNSLMNSPGHRANILNPNHEVIGIGIEVGKFRGYDSVMVTQNFASTDGTVDLDRGATTPAAPAQVEETPVQQPVEDTPVQKAPVEEAPVQKAPVQETPEETAPVTKPAVEDTPVVEAPVAKPTVEETPDQETPVAKAPVIETPEVVETTAVEEGRNWSRFFDDNFKWNVSIKTRHNDRVETVEKSGDSVDGFNFKTSWGERANDWDNMFDTFDWGRKSRDTKTEVAVSDDDAGQDTFAFAFAGFDDWFHG</sequence>
<evidence type="ECO:0000259" key="2">
    <source>
        <dbReference type="Pfam" id="PF00188"/>
    </source>
</evidence>
<keyword evidence="4" id="KW-1185">Reference proteome</keyword>
<dbReference type="PANTHER" id="PTHR31157:SF1">
    <property type="entry name" value="SCP DOMAIN-CONTAINING PROTEIN"/>
    <property type="match status" value="1"/>
</dbReference>
<dbReference type="SUPFAM" id="SSF55797">
    <property type="entry name" value="PR-1-like"/>
    <property type="match status" value="1"/>
</dbReference>
<dbReference type="Proteomes" id="UP000576152">
    <property type="component" value="Unassembled WGS sequence"/>
</dbReference>
<dbReference type="RefSeq" id="WP_183473496.1">
    <property type="nucleotide sequence ID" value="NZ_JACIBX010000008.1"/>
</dbReference>
<organism evidence="3 4">
    <name type="scientific">Limimaricola variabilis</name>
    <dbReference type="NCBI Taxonomy" id="1492771"/>
    <lineage>
        <taxon>Bacteria</taxon>
        <taxon>Pseudomonadati</taxon>
        <taxon>Pseudomonadota</taxon>
        <taxon>Alphaproteobacteria</taxon>
        <taxon>Rhodobacterales</taxon>
        <taxon>Paracoccaceae</taxon>
        <taxon>Limimaricola</taxon>
    </lineage>
</organism>
<evidence type="ECO:0000313" key="3">
    <source>
        <dbReference type="EMBL" id="MBB3712725.1"/>
    </source>
</evidence>
<comment type="caution">
    <text evidence="3">The sequence shown here is derived from an EMBL/GenBank/DDBJ whole genome shotgun (WGS) entry which is preliminary data.</text>
</comment>
<dbReference type="Gene3D" id="3.40.33.10">
    <property type="entry name" value="CAP"/>
    <property type="match status" value="1"/>
</dbReference>
<protein>
    <recommendedName>
        <fullName evidence="2">SCP domain-containing protein</fullName>
    </recommendedName>
</protein>
<reference evidence="3 4" key="1">
    <citation type="submission" date="2020-08" db="EMBL/GenBank/DDBJ databases">
        <title>Genomic Encyclopedia of Type Strains, Phase III (KMG-III): the genomes of soil and plant-associated and newly described type strains.</title>
        <authorList>
            <person name="Whitman W."/>
        </authorList>
    </citation>
    <scope>NUCLEOTIDE SEQUENCE [LARGE SCALE GENOMIC DNA]</scope>
    <source>
        <strain evidence="3 4">CECT 8572</strain>
    </source>
</reference>
<accession>A0ABR6HQ96</accession>
<feature type="domain" description="SCP" evidence="2">
    <location>
        <begin position="12"/>
        <end position="142"/>
    </location>
</feature>
<gene>
    <name evidence="3" type="ORF">FHS00_002320</name>
</gene>
<evidence type="ECO:0000313" key="4">
    <source>
        <dbReference type="Proteomes" id="UP000576152"/>
    </source>
</evidence>
<dbReference type="InterPro" id="IPR014044">
    <property type="entry name" value="CAP_dom"/>
</dbReference>
<dbReference type="Pfam" id="PF00188">
    <property type="entry name" value="CAP"/>
    <property type="match status" value="1"/>
</dbReference>